<feature type="domain" description="KAP NTPase" evidence="1">
    <location>
        <begin position="19"/>
        <end position="122"/>
    </location>
</feature>
<evidence type="ECO:0000313" key="3">
    <source>
        <dbReference type="Proteomes" id="UP000279799"/>
    </source>
</evidence>
<dbReference type="EMBL" id="LR134510">
    <property type="protein sequence ID" value="VEJ10039.1"/>
    <property type="molecule type" value="Genomic_DNA"/>
</dbReference>
<evidence type="ECO:0000259" key="1">
    <source>
        <dbReference type="Pfam" id="PF07693"/>
    </source>
</evidence>
<dbReference type="InterPro" id="IPR011646">
    <property type="entry name" value="KAP_P-loop"/>
</dbReference>
<gene>
    <name evidence="2" type="ORF">NCTC12871_01547</name>
</gene>
<accession>A0A448TVT6</accession>
<dbReference type="Pfam" id="PF07693">
    <property type="entry name" value="KAP_NTPase"/>
    <property type="match status" value="1"/>
</dbReference>
<dbReference type="KEGG" id="adp:NCTC12871_01547"/>
<dbReference type="Proteomes" id="UP000279799">
    <property type="component" value="Chromosome"/>
</dbReference>
<dbReference type="RefSeq" id="WP_172594238.1">
    <property type="nucleotide sequence ID" value="NZ_LR134510.1"/>
</dbReference>
<dbReference type="SUPFAM" id="SSF52540">
    <property type="entry name" value="P-loop containing nucleoside triphosphate hydrolases"/>
    <property type="match status" value="1"/>
</dbReference>
<dbReference type="InterPro" id="IPR027417">
    <property type="entry name" value="P-loop_NTPase"/>
</dbReference>
<sequence>MNVDEMQNLTFEKRDEFNRKPMAEKIIRILNTENEDFTPMVIDGDWGTGKTEFCFKLINLYKENIRDSVEDKIKNTTIIYFDAFENDYLNNPLISLLSTLTNSLEKSNLKLRNKFISDIKTIFKNIPIVTLQTVSNIVLGQEVTQFSKDLLKKSNT</sequence>
<organism evidence="2 3">
    <name type="scientific">Actinobacillus delphinicola</name>
    <dbReference type="NCBI Taxonomy" id="51161"/>
    <lineage>
        <taxon>Bacteria</taxon>
        <taxon>Pseudomonadati</taxon>
        <taxon>Pseudomonadota</taxon>
        <taxon>Gammaproteobacteria</taxon>
        <taxon>Pasteurellales</taxon>
        <taxon>Pasteurellaceae</taxon>
        <taxon>Actinobacillus</taxon>
    </lineage>
</organism>
<dbReference type="Gene3D" id="3.40.50.300">
    <property type="entry name" value="P-loop containing nucleotide triphosphate hydrolases"/>
    <property type="match status" value="1"/>
</dbReference>
<dbReference type="AlphaFoldDB" id="A0A448TVT6"/>
<keyword evidence="3" id="KW-1185">Reference proteome</keyword>
<evidence type="ECO:0000313" key="2">
    <source>
        <dbReference type="EMBL" id="VEJ10039.1"/>
    </source>
</evidence>
<name>A0A448TVT6_9PAST</name>
<proteinExistence type="predicted"/>
<protein>
    <submittedName>
        <fullName evidence="2">Phage T7 exclusion protein</fullName>
    </submittedName>
</protein>
<reference evidence="2 3" key="1">
    <citation type="submission" date="2018-12" db="EMBL/GenBank/DDBJ databases">
        <authorList>
            <consortium name="Pathogen Informatics"/>
        </authorList>
    </citation>
    <scope>NUCLEOTIDE SEQUENCE [LARGE SCALE GENOMIC DNA]</scope>
    <source>
        <strain evidence="2 3">NCTC12871</strain>
    </source>
</reference>